<keyword evidence="4 6" id="KW-0472">Membrane</keyword>
<proteinExistence type="predicted"/>
<feature type="transmembrane region" description="Helical" evidence="6">
    <location>
        <begin position="504"/>
        <end position="527"/>
    </location>
</feature>
<dbReference type="PANTHER" id="PTHR43077:SF5">
    <property type="entry name" value="PHAGE INFECTION PROTEIN"/>
    <property type="match status" value="1"/>
</dbReference>
<dbReference type="InterPro" id="IPR051328">
    <property type="entry name" value="T7SS_ABC-Transporter"/>
</dbReference>
<sequence>MNRLKALTRRGDLRALSPFARTVVLVLAVLTPLVVAGVSVSAIQESDRGSASSPTVLPAAIVNDDQLVNVDQNGTQTPVLAGKLLVSQLTSSGSATGFDWTVTDAGTASDGLASGRFSAVVTIPGDFSKSYVSLSSSDPVQAQLQVQTNGAGSYVGELLASALSVNLQAALSSTVTEQFVQTTLGGFTSIQSSLQPAASGAGELAGYQSTLASGAGELATNLHKAADGAGELNTGAQAYAGIMQQIASATTDLPTYAGYLADGSSLVTSGIGLMRDAVTTKSQQVGTLASDQAAQAAQLREIAKGVSDPATAQKLDDLADDIDGTAAGAALISGGLVFDSLGGDVLEYGSGLVTGGAQEFADDLPLLSTGLQDAATGAAGIATGTAGLADGLGQLATGTDQLAGGASQISTGLTGLANGLDQAVAQIPTYTPDKAKSVATVVAQPVVTSTSDVSALPGAGAAISAVAVPVALWIGALVLYLVLMPFTRSALLSTASTLRVVVSALRWPLLLGAAQAALVAGVLLVVGVRPAHLVGSVVFAFVMAVSFVMLHQGLVALLGQGGRILSLALVVVQVVAAAVVIPAGLSAPAYTGLATVLPLSHAITGMQLLATGGSLLSVLQEALVLLVFALIGLVLALVAASRARSRDLVSGAVPAPAAPRDAERAATPPADGPRTPGTVVGPHGSRGLTTPPPAPSGA</sequence>
<dbReference type="InterPro" id="IPR017501">
    <property type="entry name" value="Phage_infect_YhgE_C"/>
</dbReference>
<evidence type="ECO:0000256" key="4">
    <source>
        <dbReference type="ARBA" id="ARBA00023136"/>
    </source>
</evidence>
<feature type="transmembrane region" description="Helical" evidence="6">
    <location>
        <begin position="622"/>
        <end position="640"/>
    </location>
</feature>
<gene>
    <name evidence="7" type="ORF">B5808_18765</name>
</gene>
<feature type="region of interest" description="Disordered" evidence="5">
    <location>
        <begin position="651"/>
        <end position="698"/>
    </location>
</feature>
<dbReference type="EMBL" id="CP020715">
    <property type="protein sequence ID" value="ARJ07039.1"/>
    <property type="molecule type" value="Genomic_DNA"/>
</dbReference>
<dbReference type="InterPro" id="IPR023908">
    <property type="entry name" value="xxxLxxG_rpt"/>
</dbReference>
<evidence type="ECO:0000313" key="7">
    <source>
        <dbReference type="EMBL" id="ARJ07039.1"/>
    </source>
</evidence>
<organism evidence="7 8">
    <name type="scientific">Cnuibacter physcomitrellae</name>
    <dbReference type="NCBI Taxonomy" id="1619308"/>
    <lineage>
        <taxon>Bacteria</taxon>
        <taxon>Bacillati</taxon>
        <taxon>Actinomycetota</taxon>
        <taxon>Actinomycetes</taxon>
        <taxon>Micrococcales</taxon>
        <taxon>Microbacteriaceae</taxon>
        <taxon>Cnuibacter</taxon>
    </lineage>
</organism>
<dbReference type="PANTHER" id="PTHR43077">
    <property type="entry name" value="TRANSPORT PERMEASE YVFS-RELATED"/>
    <property type="match status" value="1"/>
</dbReference>
<evidence type="ECO:0000256" key="6">
    <source>
        <dbReference type="SAM" id="Phobius"/>
    </source>
</evidence>
<dbReference type="GO" id="GO:0016020">
    <property type="term" value="C:membrane"/>
    <property type="evidence" value="ECO:0007669"/>
    <property type="project" value="UniProtKB-SubCell"/>
</dbReference>
<feature type="transmembrane region" description="Helical" evidence="6">
    <location>
        <begin position="533"/>
        <end position="557"/>
    </location>
</feature>
<feature type="transmembrane region" description="Helical" evidence="6">
    <location>
        <begin position="564"/>
        <end position="585"/>
    </location>
</feature>
<protein>
    <submittedName>
        <fullName evidence="7">Uncharacterized protein</fullName>
    </submittedName>
</protein>
<keyword evidence="3 6" id="KW-1133">Transmembrane helix</keyword>
<reference evidence="7 8" key="1">
    <citation type="submission" date="2017-04" db="EMBL/GenBank/DDBJ databases">
        <authorList>
            <person name="Afonso C.L."/>
            <person name="Miller P.J."/>
            <person name="Scott M.A."/>
            <person name="Spackman E."/>
            <person name="Goraichik I."/>
            <person name="Dimitrov K.M."/>
            <person name="Suarez D.L."/>
            <person name="Swayne D.E."/>
        </authorList>
    </citation>
    <scope>NUCLEOTIDE SEQUENCE [LARGE SCALE GENOMIC DNA]</scope>
    <source>
        <strain evidence="8">XA(T)</strain>
    </source>
</reference>
<keyword evidence="8" id="KW-1185">Reference proteome</keyword>
<comment type="subcellular location">
    <subcellularLocation>
        <location evidence="1">Membrane</location>
        <topology evidence="1">Multi-pass membrane protein</topology>
    </subcellularLocation>
</comment>
<dbReference type="KEGG" id="cphy:B5808_18765"/>
<dbReference type="STRING" id="1619308.B5808_18765"/>
<dbReference type="NCBIfam" id="TIGR03062">
    <property type="entry name" value="pip_yhgE_Cterm"/>
    <property type="match status" value="1"/>
</dbReference>
<evidence type="ECO:0000313" key="8">
    <source>
        <dbReference type="Proteomes" id="UP000192775"/>
    </source>
</evidence>
<accession>A0A1X9LUT2</accession>
<dbReference type="Proteomes" id="UP000192775">
    <property type="component" value="Chromosome"/>
</dbReference>
<evidence type="ECO:0000256" key="5">
    <source>
        <dbReference type="SAM" id="MobiDB-lite"/>
    </source>
</evidence>
<dbReference type="NCBIfam" id="TIGR03057">
    <property type="entry name" value="xxxLxxG_by_4"/>
    <property type="match status" value="1"/>
</dbReference>
<evidence type="ECO:0000256" key="3">
    <source>
        <dbReference type="ARBA" id="ARBA00022989"/>
    </source>
</evidence>
<keyword evidence="2 6" id="KW-0812">Transmembrane</keyword>
<name>A0A1X9LUT2_9MICO</name>
<feature type="transmembrane region" description="Helical" evidence="6">
    <location>
        <begin position="459"/>
        <end position="483"/>
    </location>
</feature>
<dbReference type="AlphaFoldDB" id="A0A1X9LUT2"/>
<feature type="compositionally biased region" description="Low complexity" evidence="5">
    <location>
        <begin position="651"/>
        <end position="669"/>
    </location>
</feature>
<evidence type="ECO:0000256" key="1">
    <source>
        <dbReference type="ARBA" id="ARBA00004141"/>
    </source>
</evidence>
<dbReference type="RefSeq" id="WP_085021177.1">
    <property type="nucleotide sequence ID" value="NZ_BMHD01000001.1"/>
</dbReference>
<evidence type="ECO:0000256" key="2">
    <source>
        <dbReference type="ARBA" id="ARBA00022692"/>
    </source>
</evidence>